<feature type="region of interest" description="Disordered" evidence="5">
    <location>
        <begin position="365"/>
        <end position="386"/>
    </location>
</feature>
<evidence type="ECO:0000256" key="2">
    <source>
        <dbReference type="ARBA" id="ARBA00022574"/>
    </source>
</evidence>
<protein>
    <recommendedName>
        <fullName evidence="1">WD repeat-containing protein 89</fullName>
    </recommendedName>
</protein>
<dbReference type="Pfam" id="PF00400">
    <property type="entry name" value="WD40"/>
    <property type="match status" value="3"/>
</dbReference>
<dbReference type="PROSITE" id="PS50294">
    <property type="entry name" value="WD_REPEATS_REGION"/>
    <property type="match status" value="1"/>
</dbReference>
<keyword evidence="7" id="KW-1185">Reference proteome</keyword>
<evidence type="ECO:0000313" key="6">
    <source>
        <dbReference type="Ensembl" id="ENSAMXP00000045042.1"/>
    </source>
</evidence>
<dbReference type="AlphaFoldDB" id="A0A3B1JRM2"/>
<dbReference type="SUPFAM" id="SSF50978">
    <property type="entry name" value="WD40 repeat-like"/>
    <property type="match status" value="1"/>
</dbReference>
<evidence type="ECO:0000256" key="4">
    <source>
        <dbReference type="PROSITE-ProRule" id="PRU00221"/>
    </source>
</evidence>
<dbReference type="PROSITE" id="PS50082">
    <property type="entry name" value="WD_REPEATS_2"/>
    <property type="match status" value="3"/>
</dbReference>
<feature type="repeat" description="WD" evidence="4">
    <location>
        <begin position="314"/>
        <end position="346"/>
    </location>
</feature>
<dbReference type="KEGG" id="amex:103043113"/>
<keyword evidence="2 4" id="KW-0853">WD repeat</keyword>
<dbReference type="Ensembl" id="ENSAMXT00000045071.1">
    <property type="protein sequence ID" value="ENSAMXP00000045042.1"/>
    <property type="gene ID" value="ENSAMXG00000033605.1"/>
</dbReference>
<reference evidence="6" key="3">
    <citation type="submission" date="2025-08" db="UniProtKB">
        <authorList>
            <consortium name="Ensembl"/>
        </authorList>
    </citation>
    <scope>IDENTIFICATION</scope>
</reference>
<reference evidence="7" key="1">
    <citation type="submission" date="2013-03" db="EMBL/GenBank/DDBJ databases">
        <authorList>
            <person name="Jeffery W."/>
            <person name="Warren W."/>
            <person name="Wilson R.K."/>
        </authorList>
    </citation>
    <scope>NUCLEOTIDE SEQUENCE</scope>
    <source>
        <strain evidence="7">female</strain>
    </source>
</reference>
<evidence type="ECO:0000256" key="1">
    <source>
        <dbReference type="ARBA" id="ARBA00021125"/>
    </source>
</evidence>
<dbReference type="InParanoid" id="A0A3B1JRM2"/>
<dbReference type="RefSeq" id="XP_007229049.2">
    <property type="nucleotide sequence ID" value="XM_007228987.4"/>
</dbReference>
<feature type="repeat" description="WD" evidence="4">
    <location>
        <begin position="63"/>
        <end position="105"/>
    </location>
</feature>
<reference evidence="6" key="4">
    <citation type="submission" date="2025-09" db="UniProtKB">
        <authorList>
            <consortium name="Ensembl"/>
        </authorList>
    </citation>
    <scope>IDENTIFICATION</scope>
</reference>
<feature type="repeat" description="WD" evidence="4">
    <location>
        <begin position="162"/>
        <end position="204"/>
    </location>
</feature>
<dbReference type="PANTHER" id="PTHR22889:SF0">
    <property type="entry name" value="WD REPEAT-CONTAINING PROTEIN 89"/>
    <property type="match status" value="1"/>
</dbReference>
<dbReference type="GeneID" id="103043113"/>
<evidence type="ECO:0000256" key="3">
    <source>
        <dbReference type="ARBA" id="ARBA00022737"/>
    </source>
</evidence>
<dbReference type="FunCoup" id="A0A3B1JRM2">
    <property type="interactions" value="1093"/>
</dbReference>
<dbReference type="InterPro" id="IPR036322">
    <property type="entry name" value="WD40_repeat_dom_sf"/>
</dbReference>
<dbReference type="InterPro" id="IPR039328">
    <property type="entry name" value="WDR89"/>
</dbReference>
<dbReference type="InterPro" id="IPR001680">
    <property type="entry name" value="WD40_rpt"/>
</dbReference>
<dbReference type="Bgee" id="ENSAMXG00000033605">
    <property type="expression patterns" value="Expressed in muscle tissue and 10 other cell types or tissues"/>
</dbReference>
<sequence>MDSLEGTFKNLSIARRLQPDDPSYILDLTLPSGSGRSDLLAVSCSNQAVRLHSRDTLRLWGEYQGHTGAVFGVRFSPSSPDLLYTGSADGTVRCWDIRRPGSSATQVFRSDPMHSYCSFDVSCNGRVLCAGTEQVGEDSFLVFWDSRMEAEDKGGRLLGVYSETHSDDITAVRFHPSQADRLASGATDGLVNVFDLSLGEEDDALITTCNCESSASALCWSGKNLDQLLCLSHDEGLRLWDLSRLDSDDPLTLLSSLDARDLVPLPEGSSLDYFVGGTWLAEAEHLLVIGGSHSGEIHLLECSGSDIKPVTSLRGGHSATVRCFQWDSVGGALLTGGEDGELLQWKAGGEEISVGKKGTLKSISSMQLKTKAHRKNTTKRDKKQNV</sequence>
<accession>A0A3B1JRM2</accession>
<evidence type="ECO:0000313" key="7">
    <source>
        <dbReference type="Proteomes" id="UP000018467"/>
    </source>
</evidence>
<name>A0A3B1JRM2_ASTMX</name>
<dbReference type="Proteomes" id="UP000018467">
    <property type="component" value="Unassembled WGS sequence"/>
</dbReference>
<reference evidence="7" key="2">
    <citation type="journal article" date="2014" name="Nat. Commun.">
        <title>The cavefish genome reveals candidate genes for eye loss.</title>
        <authorList>
            <person name="McGaugh S.E."/>
            <person name="Gross J.B."/>
            <person name="Aken B."/>
            <person name="Blin M."/>
            <person name="Borowsky R."/>
            <person name="Chalopin D."/>
            <person name="Hinaux H."/>
            <person name="Jeffery W.R."/>
            <person name="Keene A."/>
            <person name="Ma L."/>
            <person name="Minx P."/>
            <person name="Murphy D."/>
            <person name="O'Quin K.E."/>
            <person name="Retaux S."/>
            <person name="Rohner N."/>
            <person name="Searle S.M."/>
            <person name="Stahl B.A."/>
            <person name="Tabin C."/>
            <person name="Volff J.N."/>
            <person name="Yoshizawa M."/>
            <person name="Warren W.C."/>
        </authorList>
    </citation>
    <scope>NUCLEOTIDE SEQUENCE [LARGE SCALE GENOMIC DNA]</scope>
    <source>
        <strain evidence="7">female</strain>
    </source>
</reference>
<feature type="compositionally biased region" description="Basic residues" evidence="5">
    <location>
        <begin position="370"/>
        <end position="386"/>
    </location>
</feature>
<keyword evidence="3" id="KW-0677">Repeat</keyword>
<dbReference type="GeneTree" id="ENSGT00390000006996"/>
<dbReference type="SMART" id="SM00320">
    <property type="entry name" value="WD40"/>
    <property type="match status" value="4"/>
</dbReference>
<dbReference type="Gene3D" id="2.130.10.10">
    <property type="entry name" value="YVTN repeat-like/Quinoprotein amine dehydrogenase"/>
    <property type="match status" value="3"/>
</dbReference>
<dbReference type="STRING" id="7994.ENSAMXP00000045042"/>
<dbReference type="CTD" id="112840"/>
<organism evidence="6 7">
    <name type="scientific">Astyanax mexicanus</name>
    <name type="common">Blind cave fish</name>
    <name type="synonym">Astyanax fasciatus mexicanus</name>
    <dbReference type="NCBI Taxonomy" id="7994"/>
    <lineage>
        <taxon>Eukaryota</taxon>
        <taxon>Metazoa</taxon>
        <taxon>Chordata</taxon>
        <taxon>Craniata</taxon>
        <taxon>Vertebrata</taxon>
        <taxon>Euteleostomi</taxon>
        <taxon>Actinopterygii</taxon>
        <taxon>Neopterygii</taxon>
        <taxon>Teleostei</taxon>
        <taxon>Ostariophysi</taxon>
        <taxon>Characiformes</taxon>
        <taxon>Characoidei</taxon>
        <taxon>Acestrorhamphidae</taxon>
        <taxon>Acestrorhamphinae</taxon>
        <taxon>Astyanax</taxon>
    </lineage>
</organism>
<dbReference type="PANTHER" id="PTHR22889">
    <property type="entry name" value="WD REPEAT-CONTAINING PROTEIN 89"/>
    <property type="match status" value="1"/>
</dbReference>
<proteinExistence type="predicted"/>
<dbReference type="InterPro" id="IPR015943">
    <property type="entry name" value="WD40/YVTN_repeat-like_dom_sf"/>
</dbReference>
<evidence type="ECO:0000256" key="5">
    <source>
        <dbReference type="SAM" id="MobiDB-lite"/>
    </source>
</evidence>